<feature type="compositionally biased region" description="Low complexity" evidence="1">
    <location>
        <begin position="78"/>
        <end position="91"/>
    </location>
</feature>
<feature type="compositionally biased region" description="Basic and acidic residues" evidence="1">
    <location>
        <begin position="550"/>
        <end position="565"/>
    </location>
</feature>
<feature type="compositionally biased region" description="Basic and acidic residues" evidence="1">
    <location>
        <begin position="100"/>
        <end position="126"/>
    </location>
</feature>
<feature type="compositionally biased region" description="Low complexity" evidence="1">
    <location>
        <begin position="409"/>
        <end position="422"/>
    </location>
</feature>
<dbReference type="AlphaFoldDB" id="A0A433U138"/>
<feature type="compositionally biased region" description="Low complexity" evidence="1">
    <location>
        <begin position="589"/>
        <end position="599"/>
    </location>
</feature>
<feature type="compositionally biased region" description="Low complexity" evidence="1">
    <location>
        <begin position="1"/>
        <end position="19"/>
    </location>
</feature>
<feature type="region of interest" description="Disordered" evidence="1">
    <location>
        <begin position="1"/>
        <end position="518"/>
    </location>
</feature>
<feature type="compositionally biased region" description="Basic residues" evidence="1">
    <location>
        <begin position="802"/>
        <end position="824"/>
    </location>
</feature>
<feature type="compositionally biased region" description="Polar residues" evidence="1">
    <location>
        <begin position="632"/>
        <end position="641"/>
    </location>
</feature>
<dbReference type="OrthoDB" id="6160986at2759"/>
<proteinExistence type="predicted"/>
<feature type="compositionally biased region" description="Basic and acidic residues" evidence="1">
    <location>
        <begin position="866"/>
        <end position="877"/>
    </location>
</feature>
<reference evidence="2 3" key="1">
    <citation type="submission" date="2019-01" db="EMBL/GenBank/DDBJ databases">
        <title>A draft genome assembly of the solar-powered sea slug Elysia chlorotica.</title>
        <authorList>
            <person name="Cai H."/>
            <person name="Li Q."/>
            <person name="Fang X."/>
            <person name="Li J."/>
            <person name="Curtis N.E."/>
            <person name="Altenburger A."/>
            <person name="Shibata T."/>
            <person name="Feng M."/>
            <person name="Maeda T."/>
            <person name="Schwartz J.A."/>
            <person name="Shigenobu S."/>
            <person name="Lundholm N."/>
            <person name="Nishiyama T."/>
            <person name="Yang H."/>
            <person name="Hasebe M."/>
            <person name="Li S."/>
            <person name="Pierce S.K."/>
            <person name="Wang J."/>
        </authorList>
    </citation>
    <scope>NUCLEOTIDE SEQUENCE [LARGE SCALE GENOMIC DNA]</scope>
    <source>
        <strain evidence="2">EC2010</strain>
        <tissue evidence="2">Whole organism of an adult</tissue>
    </source>
</reference>
<evidence type="ECO:0000256" key="1">
    <source>
        <dbReference type="SAM" id="MobiDB-lite"/>
    </source>
</evidence>
<feature type="non-terminal residue" evidence="2">
    <location>
        <position position="1"/>
    </location>
</feature>
<feature type="compositionally biased region" description="Basic and acidic residues" evidence="1">
    <location>
        <begin position="388"/>
        <end position="399"/>
    </location>
</feature>
<keyword evidence="3" id="KW-1185">Reference proteome</keyword>
<evidence type="ECO:0000313" key="3">
    <source>
        <dbReference type="Proteomes" id="UP000271974"/>
    </source>
</evidence>
<feature type="compositionally biased region" description="Polar residues" evidence="1">
    <location>
        <begin position="723"/>
        <end position="758"/>
    </location>
</feature>
<feature type="compositionally biased region" description="Basic residues" evidence="1">
    <location>
        <begin position="566"/>
        <end position="575"/>
    </location>
</feature>
<feature type="compositionally biased region" description="Polar residues" evidence="1">
    <location>
        <begin position="202"/>
        <end position="215"/>
    </location>
</feature>
<evidence type="ECO:0000313" key="2">
    <source>
        <dbReference type="EMBL" id="RUS87543.1"/>
    </source>
</evidence>
<protein>
    <submittedName>
        <fullName evidence="2">Uncharacterized protein</fullName>
    </submittedName>
</protein>
<feature type="compositionally biased region" description="Low complexity" evidence="1">
    <location>
        <begin position="462"/>
        <end position="489"/>
    </location>
</feature>
<sequence>SGLDAQGALAALPGPGKLKQLTKQRGADDADSGFLGSMVGSGVGVPQLLPAASQQSLDQQAEDERERTLRLRQRADESSTITDQSIDTSSQAMRPPPSGRKRDASHSASRQDDRSSRGDRRHRGEESYDGEEDTMDGLDSEAGRPRHQGTGARRRSHRDSSRDISLDATLEEDDSIESDVSTPRADRSKADAASSSAKKRSTGQQASVGSGTQSPVKPRRPSSRAHTASETEEELRAINISKTRSGQRQHGEKGDNQSGTAGKDEKETVHRTRLKSPPPPPRPSSRGSPTTDLFHTRGRHSSGESRRSGASSRRGGHRETTRQERQEGGLGREEIRQTQPGPRVDRPSSRQGQQRQNQQQQPQQQQQNHISTSASQGLPPGLAPASDLARRVKDYEERSAGSSDVEVGSSVTRASSVNSSNRLKALQEEIEKLKEGVARANEKASRPPPQYPPQAPPTFVHSQSQQQAGPATQPPAAANQTPDQQPDFYDPFDDPYGFMRMPRRRANSFSGGRERDWGEWYWNLPQNRQYDGGDIPLGYAAADAYAESAPQRRDGRERGSRESHKERMRQRRQERKQKEEGQVEHLTSPAMQTPAAQDPQTQALYDFYVPPSRYSARGMRSQLASRGYFTTPTGAKIYSSTGEDGDAEGEGQEDTPGDRDWTQHWFGFHQGTEAQRPWYQIRRAYRPGVSQLAGGLGSQLYPGSRLTQSQEDVRLRPPPPPQYSTQTASATCPMCGTSSSHTHANYTHIGQTPPTTRAPSYARNASPVRGRSRSVGRSHSHSRYRVREYTSLSDSEDEKSRPRSRSMSRGRSRPKSRSKYRSSRRYSSDSQSEQSGDERELGLDRSLSLSQDISRLTKKMLGTLKGELRKTKGKQREFGSSYW</sequence>
<feature type="compositionally biased region" description="Basic and acidic residues" evidence="1">
    <location>
        <begin position="62"/>
        <end position="77"/>
    </location>
</feature>
<feature type="region of interest" description="Disordered" evidence="1">
    <location>
        <begin position="696"/>
        <end position="883"/>
    </location>
</feature>
<feature type="compositionally biased region" description="Basic and acidic residues" evidence="1">
    <location>
        <begin position="425"/>
        <end position="445"/>
    </location>
</feature>
<comment type="caution">
    <text evidence="2">The sequence shown here is derived from an EMBL/GenBank/DDBJ whole genome shotgun (WGS) entry which is preliminary data.</text>
</comment>
<feature type="compositionally biased region" description="Acidic residues" evidence="1">
    <location>
        <begin position="127"/>
        <end position="139"/>
    </location>
</feature>
<feature type="region of interest" description="Disordered" evidence="1">
    <location>
        <begin position="541"/>
        <end position="599"/>
    </location>
</feature>
<gene>
    <name evidence="2" type="ORF">EGW08_004719</name>
</gene>
<name>A0A433U138_ELYCH</name>
<feature type="compositionally biased region" description="Basic and acidic residues" evidence="1">
    <location>
        <begin position="317"/>
        <end position="336"/>
    </location>
</feature>
<feature type="compositionally biased region" description="Pro residues" evidence="1">
    <location>
        <begin position="446"/>
        <end position="456"/>
    </location>
</feature>
<dbReference type="EMBL" id="RQTK01000108">
    <property type="protein sequence ID" value="RUS87543.1"/>
    <property type="molecule type" value="Genomic_DNA"/>
</dbReference>
<feature type="region of interest" description="Disordered" evidence="1">
    <location>
        <begin position="632"/>
        <end position="663"/>
    </location>
</feature>
<feature type="compositionally biased region" description="Basic residues" evidence="1">
    <location>
        <begin position="770"/>
        <end position="784"/>
    </location>
</feature>
<organism evidence="2 3">
    <name type="scientific">Elysia chlorotica</name>
    <name type="common">Eastern emerald elysia</name>
    <name type="synonym">Sea slug</name>
    <dbReference type="NCBI Taxonomy" id="188477"/>
    <lineage>
        <taxon>Eukaryota</taxon>
        <taxon>Metazoa</taxon>
        <taxon>Spiralia</taxon>
        <taxon>Lophotrochozoa</taxon>
        <taxon>Mollusca</taxon>
        <taxon>Gastropoda</taxon>
        <taxon>Heterobranchia</taxon>
        <taxon>Euthyneura</taxon>
        <taxon>Panpulmonata</taxon>
        <taxon>Sacoglossa</taxon>
        <taxon>Placobranchoidea</taxon>
        <taxon>Plakobranchidae</taxon>
        <taxon>Elysia</taxon>
    </lineage>
</organism>
<feature type="compositionally biased region" description="Acidic residues" evidence="1">
    <location>
        <begin position="643"/>
        <end position="655"/>
    </location>
</feature>
<dbReference type="Proteomes" id="UP000271974">
    <property type="component" value="Unassembled WGS sequence"/>
</dbReference>
<feature type="compositionally biased region" description="Low complexity" evidence="1">
    <location>
        <begin position="349"/>
        <end position="368"/>
    </location>
</feature>
<accession>A0A433U138</accession>